<dbReference type="PANTHER" id="PTHR21461">
    <property type="entry name" value="GLYCOSYLTRANSFERASE FAMILY 92 PROTEIN"/>
    <property type="match status" value="1"/>
</dbReference>
<dbReference type="AlphaFoldDB" id="A0A918DD52"/>
<dbReference type="InterPro" id="IPR008166">
    <property type="entry name" value="Glyco_transf_92"/>
</dbReference>
<dbReference type="OrthoDB" id="1997677at2"/>
<dbReference type="Proteomes" id="UP000598196">
    <property type="component" value="Unassembled WGS sequence"/>
</dbReference>
<proteinExistence type="predicted"/>
<name>A0A918DD52_9RHOB</name>
<evidence type="ECO:0000256" key="6">
    <source>
        <dbReference type="ARBA" id="ARBA00023136"/>
    </source>
</evidence>
<organism evidence="7 8">
    <name type="scientific">Gemmobacter aquaticus</name>
    <dbReference type="NCBI Taxonomy" id="490185"/>
    <lineage>
        <taxon>Bacteria</taxon>
        <taxon>Pseudomonadati</taxon>
        <taxon>Pseudomonadota</taxon>
        <taxon>Alphaproteobacteria</taxon>
        <taxon>Rhodobacterales</taxon>
        <taxon>Paracoccaceae</taxon>
        <taxon>Gemmobacter</taxon>
    </lineage>
</organism>
<dbReference type="SUPFAM" id="SSF53448">
    <property type="entry name" value="Nucleotide-diphospho-sugar transferases"/>
    <property type="match status" value="1"/>
</dbReference>
<keyword evidence="2" id="KW-0328">Glycosyltransferase</keyword>
<keyword evidence="8" id="KW-1185">Reference proteome</keyword>
<comment type="caution">
    <text evidence="7">The sequence shown here is derived from an EMBL/GenBank/DDBJ whole genome shotgun (WGS) entry which is preliminary data.</text>
</comment>
<dbReference type="RefSeq" id="WP_146287489.1">
    <property type="nucleotide sequence ID" value="NZ_BMLP01000005.1"/>
</dbReference>
<sequence>MFGFLQRSRSITKIALQPPTPQADRHGLALVLIVKNEAPHIGEWARFHLRAGVRHIHAYDNGSTDGTAEALLSAAGLQASVIPWDQKLRDARRGLEIHNQVLAYAHAVRNFGSRYRWLSFIDVDEFLIPRQANSLPEALAHLEGCRNISLPWHMFGRSGHIEPPAGGVLRNYTRRNPDPMSDAKGLRNFKMIVDPCHVTALKVHEIETDGGTTTCNDRGEAFTNSSREGTRFYSADHIQLNHYYTRSDAELRAKIARGPNLTTPDADHLRRVMRKVAAIEADEIEDRAAIEFLERPHPERTGG</sequence>
<dbReference type="InterPro" id="IPR029044">
    <property type="entry name" value="Nucleotide-diphossugar_trans"/>
</dbReference>
<keyword evidence="3" id="KW-0808">Transferase</keyword>
<keyword evidence="6" id="KW-0472">Membrane</keyword>
<evidence type="ECO:0000313" key="7">
    <source>
        <dbReference type="EMBL" id="GGO34968.1"/>
    </source>
</evidence>
<comment type="subcellular location">
    <subcellularLocation>
        <location evidence="1">Membrane</location>
        <topology evidence="1">Single-pass membrane protein</topology>
    </subcellularLocation>
</comment>
<evidence type="ECO:0008006" key="9">
    <source>
        <dbReference type="Google" id="ProtNLM"/>
    </source>
</evidence>
<evidence type="ECO:0000313" key="8">
    <source>
        <dbReference type="Proteomes" id="UP000598196"/>
    </source>
</evidence>
<evidence type="ECO:0000256" key="3">
    <source>
        <dbReference type="ARBA" id="ARBA00022679"/>
    </source>
</evidence>
<protein>
    <recommendedName>
        <fullName evidence="9">Glycosyl transferase family 92</fullName>
    </recommendedName>
</protein>
<evidence type="ECO:0000256" key="5">
    <source>
        <dbReference type="ARBA" id="ARBA00022989"/>
    </source>
</evidence>
<dbReference type="Pfam" id="PF01697">
    <property type="entry name" value="Glyco_transf_92"/>
    <property type="match status" value="1"/>
</dbReference>
<gene>
    <name evidence="7" type="ORF">GCM10010991_26550</name>
</gene>
<dbReference type="EMBL" id="BMLP01000005">
    <property type="protein sequence ID" value="GGO34968.1"/>
    <property type="molecule type" value="Genomic_DNA"/>
</dbReference>
<reference evidence="7 8" key="1">
    <citation type="journal article" date="2014" name="Int. J. Syst. Evol. Microbiol.">
        <title>Complete genome sequence of Corynebacterium casei LMG S-19264T (=DSM 44701T), isolated from a smear-ripened cheese.</title>
        <authorList>
            <consortium name="US DOE Joint Genome Institute (JGI-PGF)"/>
            <person name="Walter F."/>
            <person name="Albersmeier A."/>
            <person name="Kalinowski J."/>
            <person name="Ruckert C."/>
        </authorList>
    </citation>
    <scope>NUCLEOTIDE SEQUENCE [LARGE SCALE GENOMIC DNA]</scope>
    <source>
        <strain evidence="7 8">CGMCC 1.7029</strain>
    </source>
</reference>
<evidence type="ECO:0000256" key="1">
    <source>
        <dbReference type="ARBA" id="ARBA00004167"/>
    </source>
</evidence>
<dbReference type="PANTHER" id="PTHR21461:SF69">
    <property type="entry name" value="GLYCOSYLTRANSFERASE FAMILY 92 PROTEIN"/>
    <property type="match status" value="1"/>
</dbReference>
<evidence type="ECO:0000256" key="2">
    <source>
        <dbReference type="ARBA" id="ARBA00022676"/>
    </source>
</evidence>
<evidence type="ECO:0000256" key="4">
    <source>
        <dbReference type="ARBA" id="ARBA00022692"/>
    </source>
</evidence>
<keyword evidence="4" id="KW-0812">Transmembrane</keyword>
<dbReference type="Gene3D" id="3.90.550.10">
    <property type="entry name" value="Spore Coat Polysaccharide Biosynthesis Protein SpsA, Chain A"/>
    <property type="match status" value="1"/>
</dbReference>
<accession>A0A918DD52</accession>
<keyword evidence="5" id="KW-1133">Transmembrane helix</keyword>
<dbReference type="GO" id="GO:0005737">
    <property type="term" value="C:cytoplasm"/>
    <property type="evidence" value="ECO:0007669"/>
    <property type="project" value="TreeGrafter"/>
</dbReference>
<dbReference type="GO" id="GO:0016757">
    <property type="term" value="F:glycosyltransferase activity"/>
    <property type="evidence" value="ECO:0007669"/>
    <property type="project" value="UniProtKB-KW"/>
</dbReference>
<dbReference type="GO" id="GO:0016020">
    <property type="term" value="C:membrane"/>
    <property type="evidence" value="ECO:0007669"/>
    <property type="project" value="UniProtKB-SubCell"/>
</dbReference>